<dbReference type="Proteomes" id="UP000824120">
    <property type="component" value="Chromosome 9"/>
</dbReference>
<accession>A0A9J5XGH4</accession>
<dbReference type="EMBL" id="JACXVP010000009">
    <property type="protein sequence ID" value="KAG5586008.1"/>
    <property type="molecule type" value="Genomic_DNA"/>
</dbReference>
<dbReference type="OrthoDB" id="1304672at2759"/>
<organism evidence="1 2">
    <name type="scientific">Solanum commersonii</name>
    <name type="common">Commerson's wild potato</name>
    <name type="synonym">Commerson's nightshade</name>
    <dbReference type="NCBI Taxonomy" id="4109"/>
    <lineage>
        <taxon>Eukaryota</taxon>
        <taxon>Viridiplantae</taxon>
        <taxon>Streptophyta</taxon>
        <taxon>Embryophyta</taxon>
        <taxon>Tracheophyta</taxon>
        <taxon>Spermatophyta</taxon>
        <taxon>Magnoliopsida</taxon>
        <taxon>eudicotyledons</taxon>
        <taxon>Gunneridae</taxon>
        <taxon>Pentapetalae</taxon>
        <taxon>asterids</taxon>
        <taxon>lamiids</taxon>
        <taxon>Solanales</taxon>
        <taxon>Solanaceae</taxon>
        <taxon>Solanoideae</taxon>
        <taxon>Solaneae</taxon>
        <taxon>Solanum</taxon>
    </lineage>
</organism>
<reference evidence="1 2" key="1">
    <citation type="submission" date="2020-09" db="EMBL/GenBank/DDBJ databases">
        <title>De no assembly of potato wild relative species, Solanum commersonii.</title>
        <authorList>
            <person name="Cho K."/>
        </authorList>
    </citation>
    <scope>NUCLEOTIDE SEQUENCE [LARGE SCALE GENOMIC DNA]</scope>
    <source>
        <strain evidence="1">LZ3.2</strain>
        <tissue evidence="1">Leaf</tissue>
    </source>
</reference>
<evidence type="ECO:0000313" key="2">
    <source>
        <dbReference type="Proteomes" id="UP000824120"/>
    </source>
</evidence>
<sequence>MATTQSLVGVASSSNIKCSSCRCKVNEQQHDYFIRRDKDDHYLVNYSKLGFKQLDFLVAFPKKKDWFYVMSQPNRCWTDEVNPCPLMF</sequence>
<keyword evidence="2" id="KW-1185">Reference proteome</keyword>
<evidence type="ECO:0000313" key="1">
    <source>
        <dbReference type="EMBL" id="KAG5586008.1"/>
    </source>
</evidence>
<proteinExistence type="predicted"/>
<gene>
    <name evidence="1" type="ORF">H5410_046442</name>
</gene>
<comment type="caution">
    <text evidence="1">The sequence shown here is derived from an EMBL/GenBank/DDBJ whole genome shotgun (WGS) entry which is preliminary data.</text>
</comment>
<name>A0A9J5XGH4_SOLCO</name>
<protein>
    <submittedName>
        <fullName evidence="1">Uncharacterized protein</fullName>
    </submittedName>
</protein>
<dbReference type="AlphaFoldDB" id="A0A9J5XGH4"/>